<comment type="caution">
    <text evidence="2">The sequence shown here is derived from an EMBL/GenBank/DDBJ whole genome shotgun (WGS) entry which is preliminary data.</text>
</comment>
<feature type="region of interest" description="Disordered" evidence="1">
    <location>
        <begin position="1"/>
        <end position="71"/>
    </location>
</feature>
<accession>A0A699ZTY7</accession>
<dbReference type="AlphaFoldDB" id="A0A699ZTY7"/>
<feature type="region of interest" description="Disordered" evidence="1">
    <location>
        <begin position="105"/>
        <end position="133"/>
    </location>
</feature>
<evidence type="ECO:0000313" key="2">
    <source>
        <dbReference type="EMBL" id="GFH19452.1"/>
    </source>
</evidence>
<reference evidence="2 3" key="1">
    <citation type="submission" date="2020-02" db="EMBL/GenBank/DDBJ databases">
        <title>Draft genome sequence of Haematococcus lacustris strain NIES-144.</title>
        <authorList>
            <person name="Morimoto D."/>
            <person name="Nakagawa S."/>
            <person name="Yoshida T."/>
            <person name="Sawayama S."/>
        </authorList>
    </citation>
    <scope>NUCLEOTIDE SEQUENCE [LARGE SCALE GENOMIC DNA]</scope>
    <source>
        <strain evidence="2 3">NIES-144</strain>
    </source>
</reference>
<organism evidence="2 3">
    <name type="scientific">Haematococcus lacustris</name>
    <name type="common">Green alga</name>
    <name type="synonym">Haematococcus pluvialis</name>
    <dbReference type="NCBI Taxonomy" id="44745"/>
    <lineage>
        <taxon>Eukaryota</taxon>
        <taxon>Viridiplantae</taxon>
        <taxon>Chlorophyta</taxon>
        <taxon>core chlorophytes</taxon>
        <taxon>Chlorophyceae</taxon>
        <taxon>CS clade</taxon>
        <taxon>Chlamydomonadales</taxon>
        <taxon>Haematococcaceae</taxon>
        <taxon>Haematococcus</taxon>
    </lineage>
</organism>
<feature type="compositionally biased region" description="Basic and acidic residues" evidence="1">
    <location>
        <begin position="10"/>
        <end position="20"/>
    </location>
</feature>
<gene>
    <name evidence="2" type="ORF">HaLaN_16399</name>
</gene>
<proteinExistence type="predicted"/>
<protein>
    <submittedName>
        <fullName evidence="2">Uncharacterized protein</fullName>
    </submittedName>
</protein>
<feature type="compositionally biased region" description="Basic and acidic residues" evidence="1">
    <location>
        <begin position="33"/>
        <end position="45"/>
    </location>
</feature>
<evidence type="ECO:0000256" key="1">
    <source>
        <dbReference type="SAM" id="MobiDB-lite"/>
    </source>
</evidence>
<dbReference type="EMBL" id="BLLF01001466">
    <property type="protein sequence ID" value="GFH19452.1"/>
    <property type="molecule type" value="Genomic_DNA"/>
</dbReference>
<sequence length="133" mass="14162">MLTSSQQLERTNDIFQHSKEQLQQTEVSRAGHRRCDVEGAARSKANDPACTAHPGRSQQPAAAGRGGSEEHGAAQVVWDLLNHPAATAAMDQAKLGAHLAVSHSTLLSQSASSQSISSHRSKTRPELDMACPD</sequence>
<keyword evidence="3" id="KW-1185">Reference proteome</keyword>
<dbReference type="Proteomes" id="UP000485058">
    <property type="component" value="Unassembled WGS sequence"/>
</dbReference>
<evidence type="ECO:0000313" key="3">
    <source>
        <dbReference type="Proteomes" id="UP000485058"/>
    </source>
</evidence>
<feature type="compositionally biased region" description="Low complexity" evidence="1">
    <location>
        <begin position="105"/>
        <end position="118"/>
    </location>
</feature>
<name>A0A699ZTY7_HAELA</name>